<evidence type="ECO:0000256" key="3">
    <source>
        <dbReference type="ARBA" id="ARBA00022553"/>
    </source>
</evidence>
<evidence type="ECO:0000256" key="6">
    <source>
        <dbReference type="ARBA" id="ARBA00022741"/>
    </source>
</evidence>
<evidence type="ECO:0000256" key="9">
    <source>
        <dbReference type="ARBA" id="ARBA00022989"/>
    </source>
</evidence>
<organism evidence="13 14">
    <name type="scientific">Salix dunnii</name>
    <dbReference type="NCBI Taxonomy" id="1413687"/>
    <lineage>
        <taxon>Eukaryota</taxon>
        <taxon>Viridiplantae</taxon>
        <taxon>Streptophyta</taxon>
        <taxon>Embryophyta</taxon>
        <taxon>Tracheophyta</taxon>
        <taxon>Spermatophyta</taxon>
        <taxon>Magnoliopsida</taxon>
        <taxon>eudicotyledons</taxon>
        <taxon>Gunneridae</taxon>
        <taxon>Pentapetalae</taxon>
        <taxon>rosids</taxon>
        <taxon>fabids</taxon>
        <taxon>Malpighiales</taxon>
        <taxon>Salicaceae</taxon>
        <taxon>Saliceae</taxon>
        <taxon>Salix</taxon>
    </lineage>
</organism>
<accession>A0A835K6Z2</accession>
<keyword evidence="4" id="KW-0808">Transferase</keyword>
<dbReference type="Proteomes" id="UP000657918">
    <property type="component" value="Chromosome 4"/>
</dbReference>
<evidence type="ECO:0000256" key="12">
    <source>
        <dbReference type="ARBA" id="ARBA00048679"/>
    </source>
</evidence>
<gene>
    <name evidence="13" type="ORF">SADUNF_Sadunf04G0050300</name>
</gene>
<evidence type="ECO:0000256" key="5">
    <source>
        <dbReference type="ARBA" id="ARBA00022692"/>
    </source>
</evidence>
<keyword evidence="14" id="KW-1185">Reference proteome</keyword>
<keyword evidence="3" id="KW-0597">Phosphoprotein</keyword>
<dbReference type="PANTHER" id="PTHR47984:SF15">
    <property type="entry name" value="PROTEIN KINASE DOMAIN-CONTAINING PROTEIN"/>
    <property type="match status" value="1"/>
</dbReference>
<keyword evidence="6" id="KW-0547">Nucleotide-binding</keyword>
<evidence type="ECO:0000256" key="1">
    <source>
        <dbReference type="ARBA" id="ARBA00004167"/>
    </source>
</evidence>
<proteinExistence type="predicted"/>
<evidence type="ECO:0000313" key="14">
    <source>
        <dbReference type="Proteomes" id="UP000657918"/>
    </source>
</evidence>
<dbReference type="PANTHER" id="PTHR47984">
    <property type="entry name" value="OS01G0323000 PROTEIN"/>
    <property type="match status" value="1"/>
</dbReference>
<evidence type="ECO:0000256" key="11">
    <source>
        <dbReference type="ARBA" id="ARBA00047899"/>
    </source>
</evidence>
<dbReference type="EC" id="2.7.11.1" evidence="2"/>
<dbReference type="EMBL" id="JADGMS010000004">
    <property type="protein sequence ID" value="KAF9683784.1"/>
    <property type="molecule type" value="Genomic_DNA"/>
</dbReference>
<keyword evidence="7" id="KW-0418">Kinase</keyword>
<comment type="caution">
    <text evidence="13">The sequence shown here is derived from an EMBL/GenBank/DDBJ whole genome shotgun (WGS) entry which is preliminary data.</text>
</comment>
<dbReference type="OrthoDB" id="1743417at2759"/>
<evidence type="ECO:0000256" key="10">
    <source>
        <dbReference type="ARBA" id="ARBA00023136"/>
    </source>
</evidence>
<evidence type="ECO:0000256" key="2">
    <source>
        <dbReference type="ARBA" id="ARBA00012513"/>
    </source>
</evidence>
<dbReference type="AlphaFoldDB" id="A0A835K6Z2"/>
<comment type="catalytic activity">
    <reaction evidence="12">
        <text>L-seryl-[protein] + ATP = O-phospho-L-seryl-[protein] + ADP + H(+)</text>
        <dbReference type="Rhea" id="RHEA:17989"/>
        <dbReference type="Rhea" id="RHEA-COMP:9863"/>
        <dbReference type="Rhea" id="RHEA-COMP:11604"/>
        <dbReference type="ChEBI" id="CHEBI:15378"/>
        <dbReference type="ChEBI" id="CHEBI:29999"/>
        <dbReference type="ChEBI" id="CHEBI:30616"/>
        <dbReference type="ChEBI" id="CHEBI:83421"/>
        <dbReference type="ChEBI" id="CHEBI:456216"/>
        <dbReference type="EC" id="2.7.11.1"/>
    </reaction>
</comment>
<evidence type="ECO:0000256" key="4">
    <source>
        <dbReference type="ARBA" id="ARBA00022679"/>
    </source>
</evidence>
<comment type="subcellular location">
    <subcellularLocation>
        <location evidence="1">Membrane</location>
        <topology evidence="1">Single-pass membrane protein</topology>
    </subcellularLocation>
</comment>
<keyword evidence="10" id="KW-0472">Membrane</keyword>
<dbReference type="GO" id="GO:0004674">
    <property type="term" value="F:protein serine/threonine kinase activity"/>
    <property type="evidence" value="ECO:0007669"/>
    <property type="project" value="UniProtKB-EC"/>
</dbReference>
<keyword evidence="9" id="KW-1133">Transmembrane helix</keyword>
<dbReference type="GO" id="GO:0005524">
    <property type="term" value="F:ATP binding"/>
    <property type="evidence" value="ECO:0007669"/>
    <property type="project" value="UniProtKB-KW"/>
</dbReference>
<dbReference type="GO" id="GO:0016020">
    <property type="term" value="C:membrane"/>
    <property type="evidence" value="ECO:0007669"/>
    <property type="project" value="UniProtKB-SubCell"/>
</dbReference>
<protein>
    <recommendedName>
        <fullName evidence="2">non-specific serine/threonine protein kinase</fullName>
        <ecNumber evidence="2">2.7.11.1</ecNumber>
    </recommendedName>
</protein>
<evidence type="ECO:0000256" key="8">
    <source>
        <dbReference type="ARBA" id="ARBA00022840"/>
    </source>
</evidence>
<comment type="catalytic activity">
    <reaction evidence="11">
        <text>L-threonyl-[protein] + ATP = O-phospho-L-threonyl-[protein] + ADP + H(+)</text>
        <dbReference type="Rhea" id="RHEA:46608"/>
        <dbReference type="Rhea" id="RHEA-COMP:11060"/>
        <dbReference type="Rhea" id="RHEA-COMP:11605"/>
        <dbReference type="ChEBI" id="CHEBI:15378"/>
        <dbReference type="ChEBI" id="CHEBI:30013"/>
        <dbReference type="ChEBI" id="CHEBI:30616"/>
        <dbReference type="ChEBI" id="CHEBI:61977"/>
        <dbReference type="ChEBI" id="CHEBI:456216"/>
        <dbReference type="EC" id="2.7.11.1"/>
    </reaction>
</comment>
<evidence type="ECO:0000256" key="7">
    <source>
        <dbReference type="ARBA" id="ARBA00022777"/>
    </source>
</evidence>
<keyword evidence="8" id="KW-0067">ATP-binding</keyword>
<name>A0A835K6Z2_9ROSI</name>
<evidence type="ECO:0000313" key="13">
    <source>
        <dbReference type="EMBL" id="KAF9683784.1"/>
    </source>
</evidence>
<keyword evidence="5" id="KW-0812">Transmembrane</keyword>
<dbReference type="InterPro" id="IPR052232">
    <property type="entry name" value="RLK_Ser/Thr-Kinase"/>
</dbReference>
<reference evidence="13 14" key="1">
    <citation type="submission" date="2020-10" db="EMBL/GenBank/DDBJ databases">
        <title>Plant Genome Project.</title>
        <authorList>
            <person name="Zhang R.-G."/>
        </authorList>
    </citation>
    <scope>NUCLEOTIDE SEQUENCE [LARGE SCALE GENOMIC DNA]</scope>
    <source>
        <strain evidence="13">FAFU-HL-1</strain>
        <tissue evidence="13">Leaf</tissue>
    </source>
</reference>
<sequence>MLDTTSGCKRLLGNSCQAEEFIVRVEMIGHVRHRILKLHYVTRDELFVSFFRMPDKFLFRIYSKLLFISIFRLFLPSIRILVSEYVDNGNLHQWLYGFSEQVSPLIWVIRMNIIQGIVKEMCLQLSSSSRLICWSSERKERCLQL</sequence>